<sequence>VTDKCLSKLFFTGKFRLAEQTFEQGTHGHSKSKPMCKAARAVLSSAKDLSKDEKKLEEAAFSTASFGLFKRSRTKAIADGSGSASDGPLALLDKQEELSDKVWGQAQSQLHLALGGFVKMEKICFKALQDIGVDNKEDPVYTQETPESGVLTLAAYDDFIGKAGEKAAVLDEQCAGIKGSLQLAWLESP</sequence>
<organism evidence="1 2">
    <name type="scientific">Durusdinium trenchii</name>
    <dbReference type="NCBI Taxonomy" id="1381693"/>
    <lineage>
        <taxon>Eukaryota</taxon>
        <taxon>Sar</taxon>
        <taxon>Alveolata</taxon>
        <taxon>Dinophyceae</taxon>
        <taxon>Suessiales</taxon>
        <taxon>Symbiodiniaceae</taxon>
        <taxon>Durusdinium</taxon>
    </lineage>
</organism>
<accession>A0ABP0R0T7</accession>
<comment type="caution">
    <text evidence="1">The sequence shown here is derived from an EMBL/GenBank/DDBJ whole genome shotgun (WGS) entry which is preliminary data.</text>
</comment>
<dbReference type="EMBL" id="CAXAMM010040410">
    <property type="protein sequence ID" value="CAK9093006.1"/>
    <property type="molecule type" value="Genomic_DNA"/>
</dbReference>
<feature type="non-terminal residue" evidence="1">
    <location>
        <position position="1"/>
    </location>
</feature>
<name>A0ABP0R0T7_9DINO</name>
<feature type="non-terminal residue" evidence="1">
    <location>
        <position position="189"/>
    </location>
</feature>
<evidence type="ECO:0000313" key="1">
    <source>
        <dbReference type="EMBL" id="CAK9093006.1"/>
    </source>
</evidence>
<proteinExistence type="predicted"/>
<reference evidence="1 2" key="1">
    <citation type="submission" date="2024-02" db="EMBL/GenBank/DDBJ databases">
        <authorList>
            <person name="Chen Y."/>
            <person name="Shah S."/>
            <person name="Dougan E. K."/>
            <person name="Thang M."/>
            <person name="Chan C."/>
        </authorList>
    </citation>
    <scope>NUCLEOTIDE SEQUENCE [LARGE SCALE GENOMIC DNA]</scope>
</reference>
<keyword evidence="2" id="KW-1185">Reference proteome</keyword>
<evidence type="ECO:0000313" key="2">
    <source>
        <dbReference type="Proteomes" id="UP001642464"/>
    </source>
</evidence>
<gene>
    <name evidence="1" type="ORF">SCF082_LOCUS43754</name>
</gene>
<protein>
    <submittedName>
        <fullName evidence="1">Uncharacterized protein</fullName>
    </submittedName>
</protein>
<dbReference type="Proteomes" id="UP001642464">
    <property type="component" value="Unassembled WGS sequence"/>
</dbReference>